<protein>
    <recommendedName>
        <fullName evidence="3">Histidine kinase/HSP90-like ATPase domain-containing protein</fullName>
    </recommendedName>
</protein>
<gene>
    <name evidence="1" type="ORF">A3A49_01670</name>
</gene>
<comment type="caution">
    <text evidence="1">The sequence shown here is derived from an EMBL/GenBank/DDBJ whole genome shotgun (WGS) entry which is preliminary data.</text>
</comment>
<evidence type="ECO:0000313" key="1">
    <source>
        <dbReference type="EMBL" id="OGD97611.1"/>
    </source>
</evidence>
<dbReference type="AlphaFoldDB" id="A0A1F5H0H5"/>
<organism evidence="1 2">
    <name type="scientific">Candidatus Curtissbacteria bacterium RIFCSPLOWO2_01_FULL_38_11b</name>
    <dbReference type="NCBI Taxonomy" id="1797725"/>
    <lineage>
        <taxon>Bacteria</taxon>
        <taxon>Candidatus Curtissiibacteriota</taxon>
    </lineage>
</organism>
<proteinExistence type="predicted"/>
<dbReference type="Gene3D" id="3.30.565.10">
    <property type="entry name" value="Histidine kinase-like ATPase, C-terminal domain"/>
    <property type="match status" value="1"/>
</dbReference>
<evidence type="ECO:0000313" key="2">
    <source>
        <dbReference type="Proteomes" id="UP000176740"/>
    </source>
</evidence>
<reference evidence="1 2" key="1">
    <citation type="journal article" date="2016" name="Nat. Commun.">
        <title>Thousands of microbial genomes shed light on interconnected biogeochemical processes in an aquifer system.</title>
        <authorList>
            <person name="Anantharaman K."/>
            <person name="Brown C.T."/>
            <person name="Hug L.A."/>
            <person name="Sharon I."/>
            <person name="Castelle C.J."/>
            <person name="Probst A.J."/>
            <person name="Thomas B.C."/>
            <person name="Singh A."/>
            <person name="Wilkins M.J."/>
            <person name="Karaoz U."/>
            <person name="Brodie E.L."/>
            <person name="Williams K.H."/>
            <person name="Hubbard S.S."/>
            <person name="Banfield J.F."/>
        </authorList>
    </citation>
    <scope>NUCLEOTIDE SEQUENCE [LARGE SCALE GENOMIC DNA]</scope>
</reference>
<dbReference type="STRING" id="1797725.A3A49_01670"/>
<accession>A0A1F5H0H5</accession>
<evidence type="ECO:0008006" key="3">
    <source>
        <dbReference type="Google" id="ProtNLM"/>
    </source>
</evidence>
<dbReference type="Proteomes" id="UP000176740">
    <property type="component" value="Unassembled WGS sequence"/>
</dbReference>
<name>A0A1F5H0H5_9BACT</name>
<dbReference type="SUPFAM" id="SSF55874">
    <property type="entry name" value="ATPase domain of HSP90 chaperone/DNA topoisomerase II/histidine kinase"/>
    <property type="match status" value="1"/>
</dbReference>
<sequence>MKIHLPNSAFLGNVDPFLASFNPNGKDTLEISFNKKWIFVHPLALSMVAALALTVDSSNIVCEQVEARSGHYLERMGLFDFLKVKSGISISEHEPAGRFIPLTQIKNSNKLSDFLKDMIPLLHLEPKHAESIQYIVSELVRNVLEHSASPNGAVLAAQYFKKSNTIRIGIADTGLGIKETINVSYPADNYLEAIRLALMPGITGTTTRIGGTDDNAGAGLFFIKSIANVNRDFFMIYSGDSMYKLLRKTGRNKRHVLYADPNKDQHSKRNDLPFWQGTAVGIDISLDATSEFTALLDYIRDTYSKAVRERKQAKYKKAKFI</sequence>
<dbReference type="InterPro" id="IPR036890">
    <property type="entry name" value="HATPase_C_sf"/>
</dbReference>
<dbReference type="EMBL" id="MFBO01000028">
    <property type="protein sequence ID" value="OGD97611.1"/>
    <property type="molecule type" value="Genomic_DNA"/>
</dbReference>